<dbReference type="RefSeq" id="WP_095499950.1">
    <property type="nucleotide sequence ID" value="NZ_BSPO01000002.1"/>
</dbReference>
<sequence length="113" mass="12524">MTKPVKILIAIAVLLALSYVAMTALKASLAHKAENCDALTAKSELIYDLRAQGLSQEDALHKVFESSFDGSDQTFLQYTTSYIYRVAGQRAGGVVIDKDYILKEVHKSCMERH</sequence>
<gene>
    <name evidence="1" type="ORF">GCM10007894_09980</name>
</gene>
<accession>A0AA37TX13</accession>
<name>A0AA37TX13_9GAMM</name>
<reference evidence="1 2" key="1">
    <citation type="journal article" date="2014" name="Int. J. Syst. Evol. Microbiol.">
        <title>Complete genome sequence of Corynebacterium casei LMG S-19264T (=DSM 44701T), isolated from a smear-ripened cheese.</title>
        <authorList>
            <consortium name="US DOE Joint Genome Institute (JGI-PGF)"/>
            <person name="Walter F."/>
            <person name="Albersmeier A."/>
            <person name="Kalinowski J."/>
            <person name="Ruckert C."/>
        </authorList>
    </citation>
    <scope>NUCLEOTIDE SEQUENCE [LARGE SCALE GENOMIC DNA]</scope>
    <source>
        <strain evidence="1 2">NBRC 112785</strain>
    </source>
</reference>
<keyword evidence="2" id="KW-1185">Reference proteome</keyword>
<dbReference type="EMBL" id="BSPO01000002">
    <property type="protein sequence ID" value="GLS83021.1"/>
    <property type="molecule type" value="Genomic_DNA"/>
</dbReference>
<organism evidence="1 2">
    <name type="scientific">Paraferrimonas haliotis</name>
    <dbReference type="NCBI Taxonomy" id="2013866"/>
    <lineage>
        <taxon>Bacteria</taxon>
        <taxon>Pseudomonadati</taxon>
        <taxon>Pseudomonadota</taxon>
        <taxon>Gammaproteobacteria</taxon>
        <taxon>Alteromonadales</taxon>
        <taxon>Ferrimonadaceae</taxon>
        <taxon>Paraferrimonas</taxon>
    </lineage>
</organism>
<proteinExistence type="predicted"/>
<dbReference type="Proteomes" id="UP001157439">
    <property type="component" value="Unassembled WGS sequence"/>
</dbReference>
<evidence type="ECO:0000313" key="2">
    <source>
        <dbReference type="Proteomes" id="UP001157439"/>
    </source>
</evidence>
<dbReference type="AlphaFoldDB" id="A0AA37TX13"/>
<comment type="caution">
    <text evidence="1">The sequence shown here is derived from an EMBL/GenBank/DDBJ whole genome shotgun (WGS) entry which is preliminary data.</text>
</comment>
<evidence type="ECO:0000313" key="1">
    <source>
        <dbReference type="EMBL" id="GLS83021.1"/>
    </source>
</evidence>
<protein>
    <submittedName>
        <fullName evidence="1">Uncharacterized protein</fullName>
    </submittedName>
</protein>